<dbReference type="Gene3D" id="1.25.10.10">
    <property type="entry name" value="Leucine-rich Repeat Variant"/>
    <property type="match status" value="2"/>
</dbReference>
<evidence type="ECO:0000259" key="7">
    <source>
        <dbReference type="SMART" id="SM01349"/>
    </source>
</evidence>
<dbReference type="GeneID" id="37022348"/>
<dbReference type="GO" id="GO:0005881">
    <property type="term" value="C:cytoplasmic microtubule"/>
    <property type="evidence" value="ECO:0007669"/>
    <property type="project" value="TreeGrafter"/>
</dbReference>
<dbReference type="GO" id="GO:0090307">
    <property type="term" value="P:mitotic spindle assembly"/>
    <property type="evidence" value="ECO:0007669"/>
    <property type="project" value="TreeGrafter"/>
</dbReference>
<feature type="region of interest" description="Disordered" evidence="6">
    <location>
        <begin position="567"/>
        <end position="604"/>
    </location>
</feature>
<feature type="compositionally biased region" description="Polar residues" evidence="6">
    <location>
        <begin position="760"/>
        <end position="793"/>
    </location>
</feature>
<sequence>MDDEDAITKSRDLLAALERGNSTQTRISALQNLYAFLEQQEEESELLIDVHDEIVNGLRAQLKVANPLVTAKVLGVLPIITDRLTVRQDGHCLHRVRYVMQTLLPPLLACLGDTRDRSREAAKAIIVQIAKAASAVTPLAATAANHSSIRSSHETPFALFERIVIESGLTSKVARVKEQITLLLPVLRQSIEKFPLRPFLPSLVDHLSDADANVREASRTTVISLFSNASPTAKSELKKEMEKKGTRKQTVDAILEQVFSASVPSAEPAHEPEHAVRKPPTTTSSNRFSTLNAALAAEEAGSGPSSRSASRSASRMGGAGDAKENDIRPVYIASSHELDRAFATMVPHFDGKETEHNWQNREQDVLKIRGMLKTSTYHSHPSAFAAGIRLLSEGILKAVASLRTTLSIHGITLISELAQQMGDDLEAQAETFLTALIRMAGFTKKIVANASQATVGEILKNVTYRHKYLELVGQGMQDKNFGTRAAMCQHLDTILSVHGKHRKHALEGHGGLNAISTICKKGLADPNKDVRASARNAFYRVEQIWPSTARTIFDSLDMSIQKQVESNRLPAGQPIPQSPAPSRTAAPSISAIASPRTPSNKIGPSSALLAAKRAAAASLAKERKEKAEREAQIQAERDMMMAEDEDEEDLMSSPSIGDLNDEELHSTPPLVIRQKLAQSPSPSPAPVPPKSPLRSRASSESTKSASVQPHSIPLPSSPVGNRSASRSGIARPTSSVIGARSRTTSTSSMASNRSAGRFGASTNMNYGSIAQRFEQQSAASVSTPVAKTTTNDSLPHADLSTDEFNRSVRVSTPSSPSRIPIRSPPRVLSPSTPEKEREATVADTSTMSFASSVQSGADTSYGQVPSSPTNRTKLPRPVSMMYSTPPSGKAGMTARHSHSLSTDMSPSPSANEWNEGKAAKTRSTQPPPSNGSENGSSPFITQKERGSAATEKPPSKPPTSITRTVVPPDATSAVKWFLGKADRLENATFYDEEPDYANLSPVKQRPESDGYVAQLYTGSATLRTFKGLVSLSKEFKLPQKGVKIMQEDDTPSLLGLDADAGANREYSIAIEMWQEGSLFERIFISLCKYLRSEDIITGTSKQDLQTAALVFLHRLVEFQFGLFTALDKERDLLDLLIDLIRRNHSGPSAAGVKSACQAIADRWTDQTDVIIGVTMLRSVLSQCMSLDDDGQETNGSDDTSQSNVAVLTLALRTLARLFGRLPGELVEEQLERCKHVVKKGLKHRQIETRQQAVGVLVAANSKIRDPQSLFGILQPIDKAQQDLLIYYMNRA</sequence>
<dbReference type="SUPFAM" id="SSF48371">
    <property type="entry name" value="ARM repeat"/>
    <property type="match status" value="1"/>
</dbReference>
<organism evidence="8 9">
    <name type="scientific">Meira miltonrushii</name>
    <dbReference type="NCBI Taxonomy" id="1280837"/>
    <lineage>
        <taxon>Eukaryota</taxon>
        <taxon>Fungi</taxon>
        <taxon>Dikarya</taxon>
        <taxon>Basidiomycota</taxon>
        <taxon>Ustilaginomycotina</taxon>
        <taxon>Exobasidiomycetes</taxon>
        <taxon>Exobasidiales</taxon>
        <taxon>Brachybasidiaceae</taxon>
        <taxon>Meira</taxon>
    </lineage>
</organism>
<dbReference type="OrthoDB" id="46159at2759"/>
<accession>A0A316V506</accession>
<evidence type="ECO:0000313" key="9">
    <source>
        <dbReference type="Proteomes" id="UP000245771"/>
    </source>
</evidence>
<protein>
    <submittedName>
        <fullName evidence="8">ARM repeat-containing protein</fullName>
    </submittedName>
</protein>
<dbReference type="InterPro" id="IPR034085">
    <property type="entry name" value="TOG"/>
</dbReference>
<dbReference type="GO" id="GO:0005815">
    <property type="term" value="C:microtubule organizing center"/>
    <property type="evidence" value="ECO:0007669"/>
    <property type="project" value="TreeGrafter"/>
</dbReference>
<dbReference type="Pfam" id="PF21040">
    <property type="entry name" value="CEP104-like_TOG"/>
    <property type="match status" value="1"/>
</dbReference>
<evidence type="ECO:0000256" key="4">
    <source>
        <dbReference type="ARBA" id="ARBA00022701"/>
    </source>
</evidence>
<keyword evidence="4" id="KW-0493">Microtubule</keyword>
<feature type="compositionally biased region" description="Polar residues" evidence="6">
    <location>
        <begin position="842"/>
        <end position="872"/>
    </location>
</feature>
<evidence type="ECO:0000256" key="2">
    <source>
        <dbReference type="ARBA" id="ARBA00009549"/>
    </source>
</evidence>
<evidence type="ECO:0000256" key="6">
    <source>
        <dbReference type="SAM" id="MobiDB-lite"/>
    </source>
</evidence>
<proteinExistence type="inferred from homology"/>
<feature type="region of interest" description="Disordered" evidence="6">
    <location>
        <begin position="262"/>
        <end position="323"/>
    </location>
</feature>
<keyword evidence="5" id="KW-0498">Mitosis</keyword>
<keyword evidence="3" id="KW-0132">Cell division</keyword>
<dbReference type="InParanoid" id="A0A316V506"/>
<dbReference type="SMART" id="SM01349">
    <property type="entry name" value="TOG"/>
    <property type="match status" value="2"/>
</dbReference>
<gene>
    <name evidence="8" type="ORF">FA14DRAFT_174954</name>
</gene>
<evidence type="ECO:0000256" key="5">
    <source>
        <dbReference type="ARBA" id="ARBA00022776"/>
    </source>
</evidence>
<evidence type="ECO:0000313" key="8">
    <source>
        <dbReference type="EMBL" id="PWN32108.1"/>
    </source>
</evidence>
<dbReference type="STRING" id="1280837.A0A316V506"/>
<feature type="compositionally biased region" description="Low complexity" evidence="6">
    <location>
        <begin position="293"/>
        <end position="316"/>
    </location>
</feature>
<feature type="region of interest" description="Disordered" evidence="6">
    <location>
        <begin position="643"/>
        <end position="966"/>
    </location>
</feature>
<dbReference type="Pfam" id="PF12348">
    <property type="entry name" value="CLASP_N"/>
    <property type="match status" value="1"/>
</dbReference>
<dbReference type="Proteomes" id="UP000245771">
    <property type="component" value="Unassembled WGS sequence"/>
</dbReference>
<dbReference type="InterPro" id="IPR016024">
    <property type="entry name" value="ARM-type_fold"/>
</dbReference>
<feature type="compositionally biased region" description="Low complexity" evidence="6">
    <location>
        <begin position="580"/>
        <end position="604"/>
    </location>
</feature>
<keyword evidence="5" id="KW-0131">Cell cycle</keyword>
<evidence type="ECO:0000256" key="3">
    <source>
        <dbReference type="ARBA" id="ARBA00022618"/>
    </source>
</evidence>
<dbReference type="EMBL" id="KZ819606">
    <property type="protein sequence ID" value="PWN32108.1"/>
    <property type="molecule type" value="Genomic_DNA"/>
</dbReference>
<feature type="compositionally biased region" description="Low complexity" evidence="6">
    <location>
        <begin position="692"/>
        <end position="706"/>
    </location>
</feature>
<dbReference type="PANTHER" id="PTHR21567">
    <property type="entry name" value="CLASP"/>
    <property type="match status" value="1"/>
</dbReference>
<feature type="compositionally biased region" description="Polar residues" evidence="6">
    <location>
        <begin position="899"/>
        <end position="912"/>
    </location>
</feature>
<comment type="subcellular location">
    <subcellularLocation>
        <location evidence="1">Cytoplasm</location>
        <location evidence="1">Cytoskeleton</location>
        <location evidence="1">Spindle</location>
    </subcellularLocation>
</comment>
<dbReference type="InterPro" id="IPR024395">
    <property type="entry name" value="CLASP_N_dom"/>
</dbReference>
<dbReference type="GO" id="GO:0051301">
    <property type="term" value="P:cell division"/>
    <property type="evidence" value="ECO:0007669"/>
    <property type="project" value="UniProtKB-KW"/>
</dbReference>
<reference evidence="8 9" key="1">
    <citation type="journal article" date="2018" name="Mol. Biol. Evol.">
        <title>Broad Genomic Sampling Reveals a Smut Pathogenic Ancestry of the Fungal Clade Ustilaginomycotina.</title>
        <authorList>
            <person name="Kijpornyongpan T."/>
            <person name="Mondo S.J."/>
            <person name="Barry K."/>
            <person name="Sandor L."/>
            <person name="Lee J."/>
            <person name="Lipzen A."/>
            <person name="Pangilinan J."/>
            <person name="LaButti K."/>
            <person name="Hainaut M."/>
            <person name="Henrissat B."/>
            <person name="Grigoriev I.V."/>
            <person name="Spatafora J.W."/>
            <person name="Aime M.C."/>
        </authorList>
    </citation>
    <scope>NUCLEOTIDE SEQUENCE [LARGE SCALE GENOMIC DNA]</scope>
    <source>
        <strain evidence="8 9">MCA 3882</strain>
    </source>
</reference>
<dbReference type="GO" id="GO:0005876">
    <property type="term" value="C:spindle microtubule"/>
    <property type="evidence" value="ECO:0007669"/>
    <property type="project" value="TreeGrafter"/>
</dbReference>
<feature type="domain" description="TOG" evidence="7">
    <location>
        <begin position="334"/>
        <end position="565"/>
    </location>
</feature>
<feature type="compositionally biased region" description="Polar residues" evidence="6">
    <location>
        <begin position="718"/>
        <end position="736"/>
    </location>
</feature>
<feature type="compositionally biased region" description="Low complexity" evidence="6">
    <location>
        <begin position="807"/>
        <end position="831"/>
    </location>
</feature>
<dbReference type="InterPro" id="IPR011989">
    <property type="entry name" value="ARM-like"/>
</dbReference>
<comment type="similarity">
    <text evidence="2">Belongs to the CLASP family.</text>
</comment>
<dbReference type="RefSeq" id="XP_025352410.1">
    <property type="nucleotide sequence ID" value="XM_025500567.1"/>
</dbReference>
<feature type="compositionally biased region" description="Pro residues" evidence="6">
    <location>
        <begin position="681"/>
        <end position="691"/>
    </location>
</feature>
<feature type="compositionally biased region" description="Low complexity" evidence="6">
    <location>
        <begin position="739"/>
        <end position="755"/>
    </location>
</feature>
<feature type="domain" description="TOG" evidence="7">
    <location>
        <begin position="2"/>
        <end position="264"/>
    </location>
</feature>
<feature type="compositionally biased region" description="Polar residues" evidence="6">
    <location>
        <begin position="280"/>
        <end position="292"/>
    </location>
</feature>
<dbReference type="GO" id="GO:1990023">
    <property type="term" value="C:mitotic spindle midzone"/>
    <property type="evidence" value="ECO:0007669"/>
    <property type="project" value="TreeGrafter"/>
</dbReference>
<dbReference type="GO" id="GO:0008017">
    <property type="term" value="F:microtubule binding"/>
    <property type="evidence" value="ECO:0007669"/>
    <property type="project" value="TreeGrafter"/>
</dbReference>
<evidence type="ECO:0000256" key="1">
    <source>
        <dbReference type="ARBA" id="ARBA00004186"/>
    </source>
</evidence>
<keyword evidence="9" id="KW-1185">Reference proteome</keyword>
<name>A0A316V506_9BASI</name>
<dbReference type="PANTHER" id="PTHR21567:SF9">
    <property type="entry name" value="CLIP-ASSOCIATING PROTEIN"/>
    <property type="match status" value="1"/>
</dbReference>